<feature type="region of interest" description="Disordered" evidence="1">
    <location>
        <begin position="23"/>
        <end position="64"/>
    </location>
</feature>
<dbReference type="Proteomes" id="UP001189429">
    <property type="component" value="Unassembled WGS sequence"/>
</dbReference>
<feature type="compositionally biased region" description="Low complexity" evidence="1">
    <location>
        <begin position="24"/>
        <end position="37"/>
    </location>
</feature>
<evidence type="ECO:0000313" key="3">
    <source>
        <dbReference type="Proteomes" id="UP001189429"/>
    </source>
</evidence>
<protein>
    <submittedName>
        <fullName evidence="2">Uncharacterized protein</fullName>
    </submittedName>
</protein>
<evidence type="ECO:0000256" key="1">
    <source>
        <dbReference type="SAM" id="MobiDB-lite"/>
    </source>
</evidence>
<sequence length="64" mass="6755">NEHDTARPVGACLPWLAQAELAGRRAATSRATSPRGAVVRKEARDQEGGEGGNDGGRMKRRGQA</sequence>
<dbReference type="EMBL" id="CAUYUJ010020281">
    <property type="protein sequence ID" value="CAK0897121.1"/>
    <property type="molecule type" value="Genomic_DNA"/>
</dbReference>
<reference evidence="2" key="1">
    <citation type="submission" date="2023-10" db="EMBL/GenBank/DDBJ databases">
        <authorList>
            <person name="Chen Y."/>
            <person name="Shah S."/>
            <person name="Dougan E. K."/>
            <person name="Thang M."/>
            <person name="Chan C."/>
        </authorList>
    </citation>
    <scope>NUCLEOTIDE SEQUENCE [LARGE SCALE GENOMIC DNA]</scope>
</reference>
<feature type="non-terminal residue" evidence="2">
    <location>
        <position position="1"/>
    </location>
</feature>
<gene>
    <name evidence="2" type="ORF">PCOR1329_LOCUS75396</name>
</gene>
<proteinExistence type="predicted"/>
<organism evidence="2 3">
    <name type="scientific">Prorocentrum cordatum</name>
    <dbReference type="NCBI Taxonomy" id="2364126"/>
    <lineage>
        <taxon>Eukaryota</taxon>
        <taxon>Sar</taxon>
        <taxon>Alveolata</taxon>
        <taxon>Dinophyceae</taxon>
        <taxon>Prorocentrales</taxon>
        <taxon>Prorocentraceae</taxon>
        <taxon>Prorocentrum</taxon>
    </lineage>
</organism>
<name>A0ABN9XG87_9DINO</name>
<evidence type="ECO:0000313" key="2">
    <source>
        <dbReference type="EMBL" id="CAK0897121.1"/>
    </source>
</evidence>
<keyword evidence="3" id="KW-1185">Reference proteome</keyword>
<accession>A0ABN9XG87</accession>
<comment type="caution">
    <text evidence="2">The sequence shown here is derived from an EMBL/GenBank/DDBJ whole genome shotgun (WGS) entry which is preliminary data.</text>
</comment>